<evidence type="ECO:0000313" key="3">
    <source>
        <dbReference type="Proteomes" id="UP000001520"/>
    </source>
</evidence>
<dbReference type="CDD" id="cd07743">
    <property type="entry name" value="metallo-hydrolase-like_MBL-fold"/>
    <property type="match status" value="1"/>
</dbReference>
<dbReference type="PANTHER" id="PTHR42951:SF14">
    <property type="entry name" value="METALLO-BETA-LACTAMASE SUPERFAMILY PROTEIN"/>
    <property type="match status" value="1"/>
</dbReference>
<proteinExistence type="predicted"/>
<dbReference type="RefSeq" id="WP_013007528.1">
    <property type="nucleotide sequence ID" value="NC_013939.1"/>
</dbReference>
<keyword evidence="3" id="KW-1185">Reference proteome</keyword>
<protein>
    <recommendedName>
        <fullName evidence="1">Metallo-beta-lactamase domain-containing protein</fullName>
    </recommendedName>
</protein>
<dbReference type="AlphaFoldDB" id="D3PCF7"/>
<dbReference type="SUPFAM" id="SSF56281">
    <property type="entry name" value="Metallo-hydrolase/oxidoreductase"/>
    <property type="match status" value="1"/>
</dbReference>
<sequence length="291" mass="33461">MKIIEITDNLFVIDQKASYTCGLVLNDEVILFDSCLDASNAKKIDKLLGKSVKAIFHTHSHADHVGGDFFFHNKYRCEVYIHKNELSFLTYPYLEPSLLYGGAAYTAITSKFLKAEKVESAKPIDLATQILDDLNIEIIDLPGHSPAQIGFKIENILFVGDALFSEELIEKYKLLYLFNPKEYYKSLEKLEKLNFEKIIFCHKGILSKNKSTNVIKINKEHLLDIYNKIYKYADGNTAEEITDILINELDIHINLDLISLINSTVKGYLSWLESDNKLKVYYDKGVRWKQM</sequence>
<dbReference type="Proteomes" id="UP000001520">
    <property type="component" value="Chromosome"/>
</dbReference>
<dbReference type="PANTHER" id="PTHR42951">
    <property type="entry name" value="METALLO-BETA-LACTAMASE DOMAIN-CONTAINING"/>
    <property type="match status" value="1"/>
</dbReference>
<dbReference type="EMBL" id="AP011529">
    <property type="protein sequence ID" value="BAI80280.1"/>
    <property type="molecule type" value="Genomic_DNA"/>
</dbReference>
<reference evidence="2 3" key="1">
    <citation type="journal article" date="2010" name="DNA Res.">
        <title>Bacterial lifestyle in a deep-sea hydrothermal vent chimney revealed by the genome sequence of the thermophilic bacterium Deferribacter desulfuricans SSM1.</title>
        <authorList>
            <person name="Takaki Y."/>
            <person name="Shimamura S."/>
            <person name="Nakagawa S."/>
            <person name="Fukuhara Y."/>
            <person name="Horikawa H."/>
            <person name="Ankai A."/>
            <person name="Harada T."/>
            <person name="Hosoyama A."/>
            <person name="Oguchi A."/>
            <person name="Fukui S."/>
            <person name="Fujita N."/>
            <person name="Takami H."/>
            <person name="Takai K."/>
        </authorList>
    </citation>
    <scope>NUCLEOTIDE SEQUENCE [LARGE SCALE GENOMIC DNA]</scope>
    <source>
        <strain evidence="3">DSM 14783 / JCM 11476 / NBRC 101012 / SSM1</strain>
    </source>
</reference>
<dbReference type="Gene3D" id="3.60.15.10">
    <property type="entry name" value="Ribonuclease Z/Hydroxyacylglutathione hydrolase-like"/>
    <property type="match status" value="1"/>
</dbReference>
<dbReference type="OrthoDB" id="11380at2"/>
<dbReference type="Pfam" id="PF00753">
    <property type="entry name" value="Lactamase_B"/>
    <property type="match status" value="1"/>
</dbReference>
<organism evidence="2 3">
    <name type="scientific">Deferribacter desulfuricans (strain DSM 14783 / JCM 11476 / NBRC 101012 / SSM1)</name>
    <dbReference type="NCBI Taxonomy" id="639282"/>
    <lineage>
        <taxon>Bacteria</taxon>
        <taxon>Pseudomonadati</taxon>
        <taxon>Deferribacterota</taxon>
        <taxon>Deferribacteres</taxon>
        <taxon>Deferribacterales</taxon>
        <taxon>Deferribacteraceae</taxon>
        <taxon>Deferribacter</taxon>
    </lineage>
</organism>
<gene>
    <name evidence="2" type="ordered locus">DEFDS_0802</name>
</gene>
<evidence type="ECO:0000259" key="1">
    <source>
        <dbReference type="SMART" id="SM00849"/>
    </source>
</evidence>
<dbReference type="SMART" id="SM00849">
    <property type="entry name" value="Lactamase_B"/>
    <property type="match status" value="1"/>
</dbReference>
<dbReference type="KEGG" id="ddf:DEFDS_0802"/>
<dbReference type="InterPro" id="IPR001279">
    <property type="entry name" value="Metallo-B-lactamas"/>
</dbReference>
<accession>D3PCF7</accession>
<dbReference type="InterPro" id="IPR050855">
    <property type="entry name" value="NDM-1-like"/>
</dbReference>
<dbReference type="InterPro" id="IPR036866">
    <property type="entry name" value="RibonucZ/Hydroxyglut_hydro"/>
</dbReference>
<dbReference type="HOGENOM" id="CLU_061754_1_0_0"/>
<dbReference type="STRING" id="639282.DEFDS_0802"/>
<evidence type="ECO:0000313" key="2">
    <source>
        <dbReference type="EMBL" id="BAI80280.1"/>
    </source>
</evidence>
<dbReference type="eggNOG" id="COG0491">
    <property type="taxonomic scope" value="Bacteria"/>
</dbReference>
<feature type="domain" description="Metallo-beta-lactamase" evidence="1">
    <location>
        <begin position="18"/>
        <end position="202"/>
    </location>
</feature>
<name>D3PCF7_DEFDS</name>